<sequence>MTAQPVWLTTPLGDEVLELRAGDHVELSGIVYTARDEAHLRMQEDGIPFNPEGAVIYHCGPVIQDGNVIAAGPTTSARMNEMEGFLIDRGVRAFIGKGGMGATVRSQLKGKGVYLAFTGGCAALASTRMTLKGVYYDDLGMAEAVWAIALDRLPVVVGIDSHGTDIFEAARKKADEAFRKYVPGSCKPGK</sequence>
<keyword evidence="2 4" id="KW-0456">Lyase</keyword>
<dbReference type="GO" id="GO:0016836">
    <property type="term" value="F:hydro-lyase activity"/>
    <property type="evidence" value="ECO:0007669"/>
    <property type="project" value="InterPro"/>
</dbReference>
<dbReference type="OrthoDB" id="34134at2157"/>
<evidence type="ECO:0000256" key="1">
    <source>
        <dbReference type="ARBA" id="ARBA00008876"/>
    </source>
</evidence>
<dbReference type="FunCoup" id="L0HJ46">
    <property type="interactions" value="76"/>
</dbReference>
<dbReference type="InterPro" id="IPR004647">
    <property type="entry name" value="Fe-S_hydro-lyase_TtdB-typ_cat"/>
</dbReference>
<feature type="domain" description="Fe-S hydro-lyase tartrate dehydratase beta-type catalytic" evidence="3">
    <location>
        <begin position="13"/>
        <end position="169"/>
    </location>
</feature>
<dbReference type="EMBL" id="CP003167">
    <property type="protein sequence ID" value="AGB03328.1"/>
    <property type="molecule type" value="Genomic_DNA"/>
</dbReference>
<dbReference type="STRING" id="593750.Metfor_2324"/>
<dbReference type="GeneID" id="14309716"/>
<gene>
    <name evidence="4" type="ordered locus">Metfor_2324</name>
</gene>
<comment type="similarity">
    <text evidence="1">Belongs to the class-I fumarase family.</text>
</comment>
<evidence type="ECO:0000313" key="5">
    <source>
        <dbReference type="Proteomes" id="UP000010824"/>
    </source>
</evidence>
<keyword evidence="5" id="KW-1185">Reference proteome</keyword>
<dbReference type="Pfam" id="PF05683">
    <property type="entry name" value="Fumerase_C"/>
    <property type="match status" value="1"/>
</dbReference>
<dbReference type="PANTHER" id="PTHR43351:SF2">
    <property type="entry name" value="L(+)-TARTRATE DEHYDRATASE SUBUNIT BETA-RELATED"/>
    <property type="match status" value="1"/>
</dbReference>
<dbReference type="eggNOG" id="arCOG04406">
    <property type="taxonomic scope" value="Archaea"/>
</dbReference>
<dbReference type="PANTHER" id="PTHR43351">
    <property type="entry name" value="L(+)-TARTRATE DEHYDRATASE SUBUNIT BETA"/>
    <property type="match status" value="1"/>
</dbReference>
<dbReference type="InParanoid" id="L0HJ46"/>
<dbReference type="HOGENOM" id="CLU_098588_0_0_2"/>
<dbReference type="AlphaFoldDB" id="L0HJ46"/>
<evidence type="ECO:0000259" key="3">
    <source>
        <dbReference type="Pfam" id="PF05683"/>
    </source>
</evidence>
<name>L0HJ46_METFS</name>
<reference evidence="4 5" key="2">
    <citation type="journal article" date="2014" name="Genome Announc.">
        <title>Complete Genome Sequence of Methanoregula formicica SMSPT, a Mesophilic Hydrogenotrophic Methanogen Isolated from a Methanogenic Upflow Anaerobic Sludge Blanket Reactor.</title>
        <authorList>
            <person name="Yamamoto K."/>
            <person name="Tamaki H."/>
            <person name="Cadillo-Quiroz H."/>
            <person name="Imachi H."/>
            <person name="Kyrpides N."/>
            <person name="Woyke T."/>
            <person name="Goodwin L."/>
            <person name="Zinder S.H."/>
            <person name="Kamagata Y."/>
            <person name="Liu W.T."/>
        </authorList>
    </citation>
    <scope>NUCLEOTIDE SEQUENCE [LARGE SCALE GENOMIC DNA]</scope>
    <source>
        <strain evidence="5">DSM 22288 / NBRC 105244 / SMSP</strain>
    </source>
</reference>
<organism evidence="4 5">
    <name type="scientific">Methanoregula formicica (strain DSM 22288 / NBRC 105244 / SMSP)</name>
    <dbReference type="NCBI Taxonomy" id="593750"/>
    <lineage>
        <taxon>Archaea</taxon>
        <taxon>Methanobacteriati</taxon>
        <taxon>Methanobacteriota</taxon>
        <taxon>Stenosarchaea group</taxon>
        <taxon>Methanomicrobia</taxon>
        <taxon>Methanomicrobiales</taxon>
        <taxon>Methanoregulaceae</taxon>
        <taxon>Methanoregula</taxon>
    </lineage>
</organism>
<dbReference type="RefSeq" id="WP_015286291.1">
    <property type="nucleotide sequence ID" value="NC_019943.1"/>
</dbReference>
<proteinExistence type="inferred from homology"/>
<evidence type="ECO:0000313" key="4">
    <source>
        <dbReference type="EMBL" id="AGB03328.1"/>
    </source>
</evidence>
<dbReference type="InterPro" id="IPR036660">
    <property type="entry name" value="Fe-S_hydroAse_TtdB_cat_sf"/>
</dbReference>
<dbReference type="NCBIfam" id="TIGR00723">
    <property type="entry name" value="ttdB_fumA_fumB"/>
    <property type="match status" value="1"/>
</dbReference>
<evidence type="ECO:0000256" key="2">
    <source>
        <dbReference type="ARBA" id="ARBA00023239"/>
    </source>
</evidence>
<dbReference type="KEGG" id="mfo:Metfor_2324"/>
<dbReference type="SUPFAM" id="SSF117457">
    <property type="entry name" value="FumA C-terminal domain-like"/>
    <property type="match status" value="1"/>
</dbReference>
<reference evidence="5" key="1">
    <citation type="submission" date="2011-12" db="EMBL/GenBank/DDBJ databases">
        <title>Complete sequence of Methanoregula formicicum SMSP.</title>
        <authorList>
            <person name="Lucas S."/>
            <person name="Han J."/>
            <person name="Lapidus A."/>
            <person name="Cheng J.-F."/>
            <person name="Goodwin L."/>
            <person name="Pitluck S."/>
            <person name="Peters L."/>
            <person name="Ovchinnikova G."/>
            <person name="Teshima H."/>
            <person name="Detter J.C."/>
            <person name="Han C."/>
            <person name="Tapia R."/>
            <person name="Land M."/>
            <person name="Hauser L."/>
            <person name="Kyrpides N."/>
            <person name="Ivanova N."/>
            <person name="Pagani I."/>
            <person name="Imachi H."/>
            <person name="Tamaki H."/>
            <person name="Sekiguchi Y."/>
            <person name="Kamagata Y."/>
            <person name="Cadillo-Quiroz H."/>
            <person name="Zinder S."/>
            <person name="Liu W.-T."/>
            <person name="Woyke T."/>
        </authorList>
    </citation>
    <scope>NUCLEOTIDE SEQUENCE [LARGE SCALE GENOMIC DNA]</scope>
    <source>
        <strain evidence="5">DSM 22288 / NBRC 105244 / SMSP</strain>
    </source>
</reference>
<protein>
    <submittedName>
        <fullName evidence="4">Hydro-lyase family enzyme, Fe-S type, tartrate/fumarate subfamily</fullName>
    </submittedName>
</protein>
<accession>L0HJ46</accession>
<dbReference type="Gene3D" id="3.20.130.10">
    <property type="entry name" value="Fe-S hydro-lyase, tartrate dehydratase beta-type, catalytic domain"/>
    <property type="match status" value="1"/>
</dbReference>
<dbReference type="Proteomes" id="UP000010824">
    <property type="component" value="Chromosome"/>
</dbReference>